<dbReference type="AlphaFoldDB" id="A0A943FV09"/>
<keyword evidence="4" id="KW-1003">Cell membrane</keyword>
<evidence type="ECO:0000313" key="9">
    <source>
        <dbReference type="EMBL" id="MBS5688118.1"/>
    </source>
</evidence>
<gene>
    <name evidence="9" type="ORF">KHW66_08950</name>
</gene>
<evidence type="ECO:0000256" key="2">
    <source>
        <dbReference type="ARBA" id="ARBA00010145"/>
    </source>
</evidence>
<feature type="transmembrane region" description="Helical" evidence="8">
    <location>
        <begin position="253"/>
        <end position="272"/>
    </location>
</feature>
<dbReference type="GO" id="GO:0005886">
    <property type="term" value="C:plasma membrane"/>
    <property type="evidence" value="ECO:0007669"/>
    <property type="project" value="UniProtKB-SubCell"/>
</dbReference>
<name>A0A943FV09_9FIRM</name>
<feature type="transmembrane region" description="Helical" evidence="8">
    <location>
        <begin position="6"/>
        <end position="24"/>
    </location>
</feature>
<dbReference type="Pfam" id="PF03547">
    <property type="entry name" value="Mem_trans"/>
    <property type="match status" value="2"/>
</dbReference>
<reference evidence="9" key="1">
    <citation type="submission" date="2021-02" db="EMBL/GenBank/DDBJ databases">
        <title>Infant gut strain persistence is associated with maternal origin, phylogeny, and functional potential including surface adhesion and iron acquisition.</title>
        <authorList>
            <person name="Lou Y.C."/>
        </authorList>
    </citation>
    <scope>NUCLEOTIDE SEQUENCE</scope>
    <source>
        <strain evidence="9">L3_101_367G1_dasL3_101_367G1_metabat.metabat.26</strain>
    </source>
</reference>
<evidence type="ECO:0000256" key="8">
    <source>
        <dbReference type="SAM" id="Phobius"/>
    </source>
</evidence>
<keyword evidence="7 8" id="KW-0472">Membrane</keyword>
<dbReference type="EMBL" id="JAGZAM010000014">
    <property type="protein sequence ID" value="MBS5688118.1"/>
    <property type="molecule type" value="Genomic_DNA"/>
</dbReference>
<dbReference type="Gene3D" id="1.20.1530.20">
    <property type="match status" value="1"/>
</dbReference>
<dbReference type="RefSeq" id="WP_158388996.1">
    <property type="nucleotide sequence ID" value="NZ_CABHNO010000023.1"/>
</dbReference>
<feature type="transmembrane region" description="Helical" evidence="8">
    <location>
        <begin position="284"/>
        <end position="307"/>
    </location>
</feature>
<dbReference type="InterPro" id="IPR038770">
    <property type="entry name" value="Na+/solute_symporter_sf"/>
</dbReference>
<feature type="transmembrane region" description="Helical" evidence="8">
    <location>
        <begin position="222"/>
        <end position="247"/>
    </location>
</feature>
<evidence type="ECO:0000256" key="4">
    <source>
        <dbReference type="ARBA" id="ARBA00022475"/>
    </source>
</evidence>
<sequence>MSVAILLQQILIIFLEIGTGIVITKIGIMDDKNSKFLSNLVMAVTLPCTLLASAGIDGGREAVAGMLKGYVVLEIFYIVCICLCLLLSRAMHLTRGQKAVLVGAAVMPNSAFIGIPLITALLGSEAGALYGAAGIMAYNILFFTYVQHLFDPEAKVSLKAFLTPTNITTAIMVVMLVSGLRLPGILESFCKAMGNTTTPLALIIAGGMLARSDLKKLVANPLVWLITGLRCLVFPLGFLAVLCLLPLDPTLRMAVLILASCPAGSLTAVLAKQYDTEGELASQAVAHSTLCILISVPLVLSLGSTLLGL</sequence>
<keyword evidence="5 8" id="KW-0812">Transmembrane</keyword>
<accession>A0A943FV09</accession>
<evidence type="ECO:0000313" key="10">
    <source>
        <dbReference type="Proteomes" id="UP000733372"/>
    </source>
</evidence>
<feature type="transmembrane region" description="Helical" evidence="8">
    <location>
        <begin position="68"/>
        <end position="87"/>
    </location>
</feature>
<comment type="similarity">
    <text evidence="2">Belongs to the auxin efflux carrier (TC 2.A.69) family.</text>
</comment>
<comment type="caution">
    <text evidence="9">The sequence shown here is derived from an EMBL/GenBank/DDBJ whole genome shotgun (WGS) entry which is preliminary data.</text>
</comment>
<keyword evidence="6 8" id="KW-1133">Transmembrane helix</keyword>
<evidence type="ECO:0000256" key="6">
    <source>
        <dbReference type="ARBA" id="ARBA00022989"/>
    </source>
</evidence>
<feature type="transmembrane region" description="Helical" evidence="8">
    <location>
        <begin position="192"/>
        <end position="210"/>
    </location>
</feature>
<protein>
    <submittedName>
        <fullName evidence="9">AEC family transporter</fullName>
    </submittedName>
</protein>
<evidence type="ECO:0000256" key="1">
    <source>
        <dbReference type="ARBA" id="ARBA00004651"/>
    </source>
</evidence>
<feature type="transmembrane region" description="Helical" evidence="8">
    <location>
        <begin position="158"/>
        <end position="180"/>
    </location>
</feature>
<feature type="transmembrane region" description="Helical" evidence="8">
    <location>
        <begin position="36"/>
        <end position="56"/>
    </location>
</feature>
<dbReference type="PANTHER" id="PTHR36838">
    <property type="entry name" value="AUXIN EFFLUX CARRIER FAMILY PROTEIN"/>
    <property type="match status" value="1"/>
</dbReference>
<dbReference type="InterPro" id="IPR004776">
    <property type="entry name" value="Mem_transp_PIN-like"/>
</dbReference>
<proteinExistence type="inferred from homology"/>
<feature type="transmembrane region" description="Helical" evidence="8">
    <location>
        <begin position="99"/>
        <end position="122"/>
    </location>
</feature>
<dbReference type="GO" id="GO:0055085">
    <property type="term" value="P:transmembrane transport"/>
    <property type="evidence" value="ECO:0007669"/>
    <property type="project" value="InterPro"/>
</dbReference>
<evidence type="ECO:0000256" key="7">
    <source>
        <dbReference type="ARBA" id="ARBA00023136"/>
    </source>
</evidence>
<comment type="subcellular location">
    <subcellularLocation>
        <location evidence="1">Cell membrane</location>
        <topology evidence="1">Multi-pass membrane protein</topology>
    </subcellularLocation>
</comment>
<dbReference type="Proteomes" id="UP000733372">
    <property type="component" value="Unassembled WGS sequence"/>
</dbReference>
<feature type="transmembrane region" description="Helical" evidence="8">
    <location>
        <begin position="128"/>
        <end position="146"/>
    </location>
</feature>
<dbReference type="PANTHER" id="PTHR36838:SF1">
    <property type="entry name" value="SLR1864 PROTEIN"/>
    <property type="match status" value="1"/>
</dbReference>
<organism evidence="9 10">
    <name type="scientific">Faecalibacterium prausnitzii</name>
    <dbReference type="NCBI Taxonomy" id="853"/>
    <lineage>
        <taxon>Bacteria</taxon>
        <taxon>Bacillati</taxon>
        <taxon>Bacillota</taxon>
        <taxon>Clostridia</taxon>
        <taxon>Eubacteriales</taxon>
        <taxon>Oscillospiraceae</taxon>
        <taxon>Faecalibacterium</taxon>
    </lineage>
</organism>
<evidence type="ECO:0000256" key="3">
    <source>
        <dbReference type="ARBA" id="ARBA00022448"/>
    </source>
</evidence>
<keyword evidence="3" id="KW-0813">Transport</keyword>
<evidence type="ECO:0000256" key="5">
    <source>
        <dbReference type="ARBA" id="ARBA00022692"/>
    </source>
</evidence>